<evidence type="ECO:0000313" key="2">
    <source>
        <dbReference type="EMBL" id="KAK9868451.1"/>
    </source>
</evidence>
<dbReference type="AlphaFoldDB" id="A0AAW1TF07"/>
<gene>
    <name evidence="2" type="ORF">WJX84_006974</name>
</gene>
<protein>
    <submittedName>
        <fullName evidence="2">Uncharacterized protein</fullName>
    </submittedName>
</protein>
<feature type="compositionally biased region" description="Polar residues" evidence="1">
    <location>
        <begin position="96"/>
        <end position="116"/>
    </location>
</feature>
<dbReference type="EMBL" id="JALJOV010000028">
    <property type="protein sequence ID" value="KAK9868451.1"/>
    <property type="molecule type" value="Genomic_DNA"/>
</dbReference>
<comment type="caution">
    <text evidence="2">The sequence shown here is derived from an EMBL/GenBank/DDBJ whole genome shotgun (WGS) entry which is preliminary data.</text>
</comment>
<feature type="region of interest" description="Disordered" evidence="1">
    <location>
        <begin position="50"/>
        <end position="84"/>
    </location>
</feature>
<sequence>MQPAAYDLQQGLKKLIQDLGQVHARAAGQLAATENAITANKEAFRRLSSRLARWQSEHSAEQSGEDPPPEQEGSASRASSPHDERVTAILAKARSIRQQSDLDLPASRTQPQTSIAKSVRAPHPIAPSGACQTESGKVGRPADTPAALPRRDSGPAADVPRLPPLHLPSSFRQALAQLRDLEIPVHQLKHLKQGPAETSAAFQNPIACQARARTAMREAGNRFCALVGSCKPPSEAPVKGWQQPNPHRRLRLIALAEAQIHLLQQGKQHEEAAAASQSSEGAEGLLLQYQVLREELQSLEQDEGVQDPEAVTRWRNRALRTWLQSQSEAPLPPPDQAAAPACPAVDSAWLPSHCWPACQPGGQVLNPLQIPGAEAACAGFKTSHHITSSLQELQALTRLRHQIQVYTFYTHLEGQAATHLLPSWLKGNKNVCTASNPGREPAGPKQELLNCQIAQFRLAQALLGKGAELGLCSITVQQG</sequence>
<keyword evidence="3" id="KW-1185">Reference proteome</keyword>
<accession>A0AAW1TF07</accession>
<evidence type="ECO:0000313" key="3">
    <source>
        <dbReference type="Proteomes" id="UP001485043"/>
    </source>
</evidence>
<feature type="region of interest" description="Disordered" evidence="1">
    <location>
        <begin position="96"/>
        <end position="165"/>
    </location>
</feature>
<name>A0AAW1TF07_9CHLO</name>
<reference evidence="2 3" key="1">
    <citation type="journal article" date="2024" name="Nat. Commun.">
        <title>Phylogenomics reveals the evolutionary origins of lichenization in chlorophyte algae.</title>
        <authorList>
            <person name="Puginier C."/>
            <person name="Libourel C."/>
            <person name="Otte J."/>
            <person name="Skaloud P."/>
            <person name="Haon M."/>
            <person name="Grisel S."/>
            <person name="Petersen M."/>
            <person name="Berrin J.G."/>
            <person name="Delaux P.M."/>
            <person name="Dal Grande F."/>
            <person name="Keller J."/>
        </authorList>
    </citation>
    <scope>NUCLEOTIDE SEQUENCE [LARGE SCALE GENOMIC DNA]</scope>
    <source>
        <strain evidence="2 3">SAG 2523</strain>
    </source>
</reference>
<dbReference type="Proteomes" id="UP001485043">
    <property type="component" value="Unassembled WGS sequence"/>
</dbReference>
<proteinExistence type="predicted"/>
<evidence type="ECO:0000256" key="1">
    <source>
        <dbReference type="SAM" id="MobiDB-lite"/>
    </source>
</evidence>
<organism evidence="2 3">
    <name type="scientific">Apatococcus fuscideae</name>
    <dbReference type="NCBI Taxonomy" id="2026836"/>
    <lineage>
        <taxon>Eukaryota</taxon>
        <taxon>Viridiplantae</taxon>
        <taxon>Chlorophyta</taxon>
        <taxon>core chlorophytes</taxon>
        <taxon>Trebouxiophyceae</taxon>
        <taxon>Chlorellales</taxon>
        <taxon>Chlorellaceae</taxon>
        <taxon>Apatococcus</taxon>
    </lineage>
</organism>